<dbReference type="AlphaFoldDB" id="A0A9D1L454"/>
<evidence type="ECO:0000313" key="2">
    <source>
        <dbReference type="EMBL" id="HIU23286.1"/>
    </source>
</evidence>
<keyword evidence="1" id="KW-0812">Transmembrane</keyword>
<sequence>MKEKITKLIDLKSIITILMAITLVIGFFTNRIEADVFIPFATMTFTFYFTKKNTNETTSNAIESEVTKNE</sequence>
<protein>
    <submittedName>
        <fullName evidence="2">Uncharacterized protein</fullName>
    </submittedName>
</protein>
<reference evidence="2" key="2">
    <citation type="journal article" date="2021" name="PeerJ">
        <title>Extensive microbial diversity within the chicken gut microbiome revealed by metagenomics and culture.</title>
        <authorList>
            <person name="Gilroy R."/>
            <person name="Ravi A."/>
            <person name="Getino M."/>
            <person name="Pursley I."/>
            <person name="Horton D.L."/>
            <person name="Alikhan N.F."/>
            <person name="Baker D."/>
            <person name="Gharbi K."/>
            <person name="Hall N."/>
            <person name="Watson M."/>
            <person name="Adriaenssens E.M."/>
            <person name="Foster-Nyarko E."/>
            <person name="Jarju S."/>
            <person name="Secka A."/>
            <person name="Antonio M."/>
            <person name="Oren A."/>
            <person name="Chaudhuri R.R."/>
            <person name="La Ragione R."/>
            <person name="Hildebrand F."/>
            <person name="Pallen M.J."/>
        </authorList>
    </citation>
    <scope>NUCLEOTIDE SEQUENCE</scope>
    <source>
        <strain evidence="2">CHK197-8231</strain>
    </source>
</reference>
<accession>A0A9D1L454</accession>
<evidence type="ECO:0000313" key="3">
    <source>
        <dbReference type="Proteomes" id="UP000824087"/>
    </source>
</evidence>
<feature type="transmembrane region" description="Helical" evidence="1">
    <location>
        <begin position="9"/>
        <end position="28"/>
    </location>
</feature>
<dbReference type="Proteomes" id="UP000824087">
    <property type="component" value="Unassembled WGS sequence"/>
</dbReference>
<keyword evidence="1" id="KW-0472">Membrane</keyword>
<evidence type="ECO:0000256" key="1">
    <source>
        <dbReference type="SAM" id="Phobius"/>
    </source>
</evidence>
<comment type="caution">
    <text evidence="2">The sequence shown here is derived from an EMBL/GenBank/DDBJ whole genome shotgun (WGS) entry which is preliminary data.</text>
</comment>
<gene>
    <name evidence="2" type="ORF">IAD49_06895</name>
</gene>
<name>A0A9D1L454_9BACT</name>
<dbReference type="EMBL" id="DVML01000041">
    <property type="protein sequence ID" value="HIU23286.1"/>
    <property type="molecule type" value="Genomic_DNA"/>
</dbReference>
<organism evidence="2 3">
    <name type="scientific">Candidatus Fimihabitans intestinipullorum</name>
    <dbReference type="NCBI Taxonomy" id="2840820"/>
    <lineage>
        <taxon>Bacteria</taxon>
        <taxon>Bacillati</taxon>
        <taxon>Mycoplasmatota</taxon>
        <taxon>Mycoplasmatota incertae sedis</taxon>
        <taxon>Candidatus Fimihabitans</taxon>
    </lineage>
</organism>
<reference evidence="2" key="1">
    <citation type="submission" date="2020-10" db="EMBL/GenBank/DDBJ databases">
        <authorList>
            <person name="Gilroy R."/>
        </authorList>
    </citation>
    <scope>NUCLEOTIDE SEQUENCE</scope>
    <source>
        <strain evidence="2">CHK197-8231</strain>
    </source>
</reference>
<proteinExistence type="predicted"/>
<keyword evidence="1" id="KW-1133">Transmembrane helix</keyword>